<dbReference type="GO" id="GO:0006811">
    <property type="term" value="P:monoatomic ion transport"/>
    <property type="evidence" value="ECO:0007669"/>
    <property type="project" value="UniProtKB-KW"/>
</dbReference>
<comment type="caution">
    <text evidence="8">The sequence shown here is derived from an EMBL/GenBank/DDBJ whole genome shotgun (WGS) entry which is preliminary data.</text>
</comment>
<comment type="subcellular location">
    <subcellularLocation>
        <location evidence="1">Membrane</location>
        <topology evidence="1">Single-pass membrane protein</topology>
    </subcellularLocation>
</comment>
<evidence type="ECO:0000256" key="2">
    <source>
        <dbReference type="ARBA" id="ARBA00005948"/>
    </source>
</evidence>
<feature type="transmembrane region" description="Helical" evidence="7">
    <location>
        <begin position="20"/>
        <end position="40"/>
    </location>
</feature>
<evidence type="ECO:0000256" key="3">
    <source>
        <dbReference type="ARBA" id="ARBA00022448"/>
    </source>
</evidence>
<reference evidence="8" key="1">
    <citation type="submission" date="2018-07" db="EMBL/GenBank/DDBJ databases">
        <title>Comparative genomics of catfishes provides insights into carnivory and benthic adaptation.</title>
        <authorList>
            <person name="Zhang Y."/>
            <person name="Wang D."/>
            <person name="Peng Z."/>
            <person name="Zheng S."/>
            <person name="Shao F."/>
            <person name="Tao W."/>
        </authorList>
    </citation>
    <scope>NUCLEOTIDE SEQUENCE</scope>
    <source>
        <strain evidence="8">Chongqing</strain>
    </source>
</reference>
<sequence length="86" mass="9830">MGHETAENPDQDFVYDYELVRRGGLIFAAVVFCLGMAIIFKWTSVKSNSENPDICDQATPTRFTRLLLYPRFFNMGKKHTVNIGLL</sequence>
<keyword evidence="3 7" id="KW-0813">Transport</keyword>
<dbReference type="Proteomes" id="UP001205998">
    <property type="component" value="Unassembled WGS sequence"/>
</dbReference>
<evidence type="ECO:0000313" key="9">
    <source>
        <dbReference type="Proteomes" id="UP001205998"/>
    </source>
</evidence>
<organism evidence="8 9">
    <name type="scientific">Silurus asotus</name>
    <name type="common">Amur catfish</name>
    <name type="synonym">Parasilurus asotus</name>
    <dbReference type="NCBI Taxonomy" id="30991"/>
    <lineage>
        <taxon>Eukaryota</taxon>
        <taxon>Metazoa</taxon>
        <taxon>Chordata</taxon>
        <taxon>Craniata</taxon>
        <taxon>Vertebrata</taxon>
        <taxon>Euteleostomi</taxon>
        <taxon>Actinopterygii</taxon>
        <taxon>Neopterygii</taxon>
        <taxon>Teleostei</taxon>
        <taxon>Ostariophysi</taxon>
        <taxon>Siluriformes</taxon>
        <taxon>Siluridae</taxon>
        <taxon>Silurus</taxon>
    </lineage>
</organism>
<dbReference type="Pfam" id="PF02038">
    <property type="entry name" value="ATP1G1_PLM_MAT8"/>
    <property type="match status" value="1"/>
</dbReference>
<evidence type="ECO:0000256" key="7">
    <source>
        <dbReference type="RuleBase" id="RU364131"/>
    </source>
</evidence>
<proteinExistence type="inferred from homology"/>
<comment type="similarity">
    <text evidence="2 7">Belongs to the FXYD family.</text>
</comment>
<dbReference type="GO" id="GO:0099106">
    <property type="term" value="F:ion channel regulator activity"/>
    <property type="evidence" value="ECO:0007669"/>
    <property type="project" value="InterPro"/>
</dbReference>
<dbReference type="GO" id="GO:0043269">
    <property type="term" value="P:regulation of monoatomic ion transport"/>
    <property type="evidence" value="ECO:0007669"/>
    <property type="project" value="InterPro"/>
</dbReference>
<keyword evidence="6 7" id="KW-0472">Membrane</keyword>
<protein>
    <recommendedName>
        <fullName evidence="7">FXYD domain-containing ion transport regulator</fullName>
    </recommendedName>
</protein>
<evidence type="ECO:0000256" key="1">
    <source>
        <dbReference type="ARBA" id="ARBA00004167"/>
    </source>
</evidence>
<gene>
    <name evidence="8" type="ORF">C0J50_10266</name>
</gene>
<evidence type="ECO:0000313" key="8">
    <source>
        <dbReference type="EMBL" id="KAI5630399.1"/>
    </source>
</evidence>
<dbReference type="InterPro" id="IPR000272">
    <property type="entry name" value="Ion-transport_regulator_FXYD"/>
</dbReference>
<dbReference type="AlphaFoldDB" id="A0AAD5BA39"/>
<evidence type="ECO:0000256" key="6">
    <source>
        <dbReference type="ARBA" id="ARBA00023136"/>
    </source>
</evidence>
<keyword evidence="7" id="KW-1133">Transmembrane helix</keyword>
<dbReference type="GO" id="GO:0016020">
    <property type="term" value="C:membrane"/>
    <property type="evidence" value="ECO:0007669"/>
    <property type="project" value="UniProtKB-SubCell"/>
</dbReference>
<keyword evidence="4 7" id="KW-0812">Transmembrane</keyword>
<keyword evidence="5 7" id="KW-0406">Ion transport</keyword>
<name>A0AAD5BA39_SILAS</name>
<evidence type="ECO:0000256" key="4">
    <source>
        <dbReference type="ARBA" id="ARBA00022692"/>
    </source>
</evidence>
<keyword evidence="9" id="KW-1185">Reference proteome</keyword>
<dbReference type="EMBL" id="MU526172">
    <property type="protein sequence ID" value="KAI5630399.1"/>
    <property type="molecule type" value="Genomic_DNA"/>
</dbReference>
<accession>A0AAD5BA39</accession>
<evidence type="ECO:0000256" key="5">
    <source>
        <dbReference type="ARBA" id="ARBA00023065"/>
    </source>
</evidence>
<dbReference type="Gene3D" id="1.20.5.780">
    <property type="entry name" value="Single helix bin"/>
    <property type="match status" value="1"/>
</dbReference>